<protein>
    <recommendedName>
        <fullName evidence="3">Jacalin-type lectin domain-containing protein</fullName>
    </recommendedName>
</protein>
<dbReference type="PANTHER" id="PTHR46506">
    <property type="entry name" value="OS05G0143600 PROTEIN"/>
    <property type="match status" value="1"/>
</dbReference>
<dbReference type="InterPro" id="IPR036404">
    <property type="entry name" value="Jacalin-like_lectin_dom_sf"/>
</dbReference>
<keyword evidence="5" id="KW-1185">Reference proteome</keyword>
<proteinExistence type="predicted"/>
<dbReference type="GO" id="GO:0030246">
    <property type="term" value="F:carbohydrate binding"/>
    <property type="evidence" value="ECO:0007669"/>
    <property type="project" value="UniProtKB-KW"/>
</dbReference>
<reference evidence="4" key="3">
    <citation type="submission" date="2022-01" db="UniProtKB">
        <authorList>
            <consortium name="EnsemblPlants"/>
        </authorList>
    </citation>
    <scope>IDENTIFICATION</scope>
    <source>
        <strain evidence="4">subsp. vulgare</strain>
    </source>
</reference>
<sequence>MARFNGATVLLILIATVSVYTCAIIAGAALGRTLDRSTTTKQTPPDRTLRVSVSFRGLAEDFAKELLGGNHRDGRSRRALAGAGDGTAVLPSSQSSVSSRANGAAAAERESALQPMVVTNYSYSQVNSRARDGVHTRAGARPWSRHSNFSDEITDEKRPGGRGVIKVGPWGGSGGKAFYMRRGRGVSAPRVRSITLQYTDAIHSFYQSSDSDEAVVEQTLDRAEGGDQDRVRLTPYEHINFASDEQLIALEGTYGHRSYVRAVVVTSLTFRTDKGRTYGPYGKETGTPFSIQDANGCIVGFWGRSGWLLDAIGVYIRPCQAYKAA</sequence>
<dbReference type="SMR" id="A0A8I6XYC6"/>
<gene>
    <name evidence="4" type="primary">LOC123446234</name>
</gene>
<accession>A0A8I6XYC6</accession>
<feature type="region of interest" description="Disordered" evidence="2">
    <location>
        <begin position="133"/>
        <end position="167"/>
    </location>
</feature>
<dbReference type="Gramene" id="HORVU.MOREX.r3.4HG0353680.1">
    <property type="protein sequence ID" value="HORVU.MOREX.r3.4HG0353680.1"/>
    <property type="gene ID" value="HORVU.MOREX.r3.4HG0353680"/>
</dbReference>
<feature type="region of interest" description="Disordered" evidence="2">
    <location>
        <begin position="69"/>
        <end position="109"/>
    </location>
</feature>
<reference evidence="5" key="1">
    <citation type="journal article" date="2012" name="Nature">
        <title>A physical, genetic and functional sequence assembly of the barley genome.</title>
        <authorList>
            <consortium name="The International Barley Genome Sequencing Consortium"/>
            <person name="Mayer K.F."/>
            <person name="Waugh R."/>
            <person name="Brown J.W."/>
            <person name="Schulman A."/>
            <person name="Langridge P."/>
            <person name="Platzer M."/>
            <person name="Fincher G.B."/>
            <person name="Muehlbauer G.J."/>
            <person name="Sato K."/>
            <person name="Close T.J."/>
            <person name="Wise R.P."/>
            <person name="Stein N."/>
        </authorList>
    </citation>
    <scope>NUCLEOTIDE SEQUENCE [LARGE SCALE GENOMIC DNA]</scope>
    <source>
        <strain evidence="5">cv. Morex</strain>
    </source>
</reference>
<feature type="compositionally biased region" description="Low complexity" evidence="2">
    <location>
        <begin position="92"/>
        <end position="106"/>
    </location>
</feature>
<dbReference type="InterPro" id="IPR033734">
    <property type="entry name" value="Jacalin-like_lectin_dom_plant"/>
</dbReference>
<dbReference type="Gramene" id="HORVU.MOREX.r2.4HG0295050.1">
    <property type="protein sequence ID" value="HORVU.MOREX.r2.4HG0295050.1"/>
    <property type="gene ID" value="HORVU.MOREX.r2.4HG0295050"/>
</dbReference>
<organism evidence="4 5">
    <name type="scientific">Hordeum vulgare subsp. vulgare</name>
    <name type="common">Domesticated barley</name>
    <dbReference type="NCBI Taxonomy" id="112509"/>
    <lineage>
        <taxon>Eukaryota</taxon>
        <taxon>Viridiplantae</taxon>
        <taxon>Streptophyta</taxon>
        <taxon>Embryophyta</taxon>
        <taxon>Tracheophyta</taxon>
        <taxon>Spermatophyta</taxon>
        <taxon>Magnoliopsida</taxon>
        <taxon>Liliopsida</taxon>
        <taxon>Poales</taxon>
        <taxon>Poaceae</taxon>
        <taxon>BOP clade</taxon>
        <taxon>Pooideae</taxon>
        <taxon>Triticodae</taxon>
        <taxon>Triticeae</taxon>
        <taxon>Hordeinae</taxon>
        <taxon>Hordeum</taxon>
    </lineage>
</organism>
<feature type="domain" description="Jacalin-type lectin" evidence="3">
    <location>
        <begin position="164"/>
        <end position="318"/>
    </location>
</feature>
<dbReference type="OrthoDB" id="630385at2759"/>
<reference evidence="4" key="2">
    <citation type="submission" date="2020-10" db="EMBL/GenBank/DDBJ databases">
        <authorList>
            <person name="Scholz U."/>
            <person name="Mascher M."/>
            <person name="Fiebig A."/>
        </authorList>
    </citation>
    <scope>NUCLEOTIDE SEQUENCE [LARGE SCALE GENOMIC DNA]</scope>
    <source>
        <strain evidence="4">cv. Morex</strain>
    </source>
</reference>
<dbReference type="Pfam" id="PF01419">
    <property type="entry name" value="Jacalin"/>
    <property type="match status" value="1"/>
</dbReference>
<dbReference type="GeneID" id="123446234"/>
<evidence type="ECO:0000256" key="2">
    <source>
        <dbReference type="SAM" id="MobiDB-lite"/>
    </source>
</evidence>
<keyword evidence="1" id="KW-0430">Lectin</keyword>
<dbReference type="KEGG" id="hvg:123446234"/>
<evidence type="ECO:0000313" key="4">
    <source>
        <dbReference type="EnsemblPlants" id="HORVU.MOREX.r3.4HG0353680.1"/>
    </source>
</evidence>
<dbReference type="CDD" id="cd09612">
    <property type="entry name" value="Jacalin"/>
    <property type="match status" value="1"/>
</dbReference>
<name>A0A8I6XYC6_HORVV</name>
<evidence type="ECO:0000256" key="1">
    <source>
        <dbReference type="ARBA" id="ARBA00022734"/>
    </source>
</evidence>
<dbReference type="SUPFAM" id="SSF51101">
    <property type="entry name" value="Mannose-binding lectins"/>
    <property type="match status" value="1"/>
</dbReference>
<dbReference type="InterPro" id="IPR001229">
    <property type="entry name" value="Jacalin-like_lectin_dom"/>
</dbReference>
<dbReference type="Gene3D" id="2.100.10.30">
    <property type="entry name" value="Jacalin-like lectin domain"/>
    <property type="match status" value="1"/>
</dbReference>
<dbReference type="RefSeq" id="XP_044978843.1">
    <property type="nucleotide sequence ID" value="XM_045122908.1"/>
</dbReference>
<dbReference type="AlphaFoldDB" id="A0A8I6XYC6"/>
<evidence type="ECO:0000313" key="5">
    <source>
        <dbReference type="Proteomes" id="UP000011116"/>
    </source>
</evidence>
<dbReference type="Proteomes" id="UP000011116">
    <property type="component" value="Chromosome 4H"/>
</dbReference>
<evidence type="ECO:0000259" key="3">
    <source>
        <dbReference type="PROSITE" id="PS51752"/>
    </source>
</evidence>
<dbReference type="PROSITE" id="PS51752">
    <property type="entry name" value="JACALIN_LECTIN"/>
    <property type="match status" value="1"/>
</dbReference>
<dbReference type="SMART" id="SM00915">
    <property type="entry name" value="Jacalin"/>
    <property type="match status" value="1"/>
</dbReference>
<dbReference type="EnsemblPlants" id="HORVU.MOREX.r3.4HG0353680.1">
    <property type="protein sequence ID" value="HORVU.MOREX.r3.4HG0353680.1"/>
    <property type="gene ID" value="HORVU.MOREX.r3.4HG0353680"/>
</dbReference>